<dbReference type="EMBL" id="PJEO01000051">
    <property type="protein sequence ID" value="PKQ44209.1"/>
    <property type="molecule type" value="Genomic_DNA"/>
</dbReference>
<organism evidence="12 13">
    <name type="scientific">Confluentibacter flavum</name>
    <dbReference type="NCBI Taxonomy" id="1909700"/>
    <lineage>
        <taxon>Bacteria</taxon>
        <taxon>Pseudomonadati</taxon>
        <taxon>Bacteroidota</taxon>
        <taxon>Flavobacteriia</taxon>
        <taxon>Flavobacteriales</taxon>
        <taxon>Flavobacteriaceae</taxon>
        <taxon>Confluentibacter</taxon>
    </lineage>
</organism>
<comment type="catalytic activity">
    <reaction evidence="10">
        <text>GTP + ATP = 3',3'-cGAMP + 2 diphosphate</text>
        <dbReference type="Rhea" id="RHEA:35647"/>
        <dbReference type="ChEBI" id="CHEBI:30616"/>
        <dbReference type="ChEBI" id="CHEBI:33019"/>
        <dbReference type="ChEBI" id="CHEBI:37565"/>
        <dbReference type="ChEBI" id="CHEBI:71501"/>
    </reaction>
    <physiologicalReaction direction="left-to-right" evidence="10">
        <dbReference type="Rhea" id="RHEA:35648"/>
    </physiologicalReaction>
</comment>
<evidence type="ECO:0000256" key="10">
    <source>
        <dbReference type="ARBA" id="ARBA00048304"/>
    </source>
</evidence>
<accession>A0A2N3HGV3</accession>
<keyword evidence="1" id="KW-0808">Transferase</keyword>
<evidence type="ECO:0000256" key="4">
    <source>
        <dbReference type="ARBA" id="ARBA00022741"/>
    </source>
</evidence>
<keyword evidence="5" id="KW-0067">ATP-binding</keyword>
<evidence type="ECO:0000256" key="6">
    <source>
        <dbReference type="ARBA" id="ARBA00022842"/>
    </source>
</evidence>
<keyword evidence="3" id="KW-0479">Metal-binding</keyword>
<dbReference type="AlphaFoldDB" id="A0A2N3HGV3"/>
<evidence type="ECO:0000256" key="3">
    <source>
        <dbReference type="ARBA" id="ARBA00022723"/>
    </source>
</evidence>
<keyword evidence="2" id="KW-0548">Nucleotidyltransferase</keyword>
<keyword evidence="13" id="KW-1185">Reference proteome</keyword>
<gene>
    <name evidence="12" type="ORF">CSW08_13990</name>
</gene>
<keyword evidence="8" id="KW-0051">Antiviral defense</keyword>
<dbReference type="InterPro" id="IPR048445">
    <property type="entry name" value="DncV-like_NTFase"/>
</dbReference>
<proteinExistence type="predicted"/>
<evidence type="ECO:0000313" key="12">
    <source>
        <dbReference type="EMBL" id="PKQ44209.1"/>
    </source>
</evidence>
<evidence type="ECO:0000256" key="8">
    <source>
        <dbReference type="ARBA" id="ARBA00023118"/>
    </source>
</evidence>
<dbReference type="GO" id="GO:0005524">
    <property type="term" value="F:ATP binding"/>
    <property type="evidence" value="ECO:0007669"/>
    <property type="project" value="UniProtKB-KW"/>
</dbReference>
<feature type="domain" description="Cyclic GMP-AMP synthase DncV-like nucleotidyltransferase" evidence="11">
    <location>
        <begin position="50"/>
        <end position="128"/>
    </location>
</feature>
<evidence type="ECO:0000256" key="9">
    <source>
        <dbReference type="ARBA" id="ARBA00044145"/>
    </source>
</evidence>
<evidence type="ECO:0000256" key="1">
    <source>
        <dbReference type="ARBA" id="ARBA00022679"/>
    </source>
</evidence>
<dbReference type="GO" id="GO:0051607">
    <property type="term" value="P:defense response to virus"/>
    <property type="evidence" value="ECO:0007669"/>
    <property type="project" value="UniProtKB-KW"/>
</dbReference>
<evidence type="ECO:0000256" key="2">
    <source>
        <dbReference type="ARBA" id="ARBA00022695"/>
    </source>
</evidence>
<evidence type="ECO:0000313" key="13">
    <source>
        <dbReference type="Proteomes" id="UP000233435"/>
    </source>
</evidence>
<reference evidence="12 13" key="1">
    <citation type="submission" date="2017-12" db="EMBL/GenBank/DDBJ databases">
        <title>Confluentibacter flavum sp. nov., isolated from the saline lake.</title>
        <authorList>
            <person name="Yu L."/>
        </authorList>
    </citation>
    <scope>NUCLEOTIDE SEQUENCE [LARGE SCALE GENOMIC DNA]</scope>
    <source>
        <strain evidence="12 13">3B</strain>
    </source>
</reference>
<keyword evidence="6" id="KW-0460">Magnesium</keyword>
<dbReference type="Pfam" id="PF21654">
    <property type="entry name" value="DncV-like_NTFase"/>
    <property type="match status" value="1"/>
</dbReference>
<comment type="caution">
    <text evidence="12">The sequence shown here is derived from an EMBL/GenBank/DDBJ whole genome shotgun (WGS) entry which is preliminary data.</text>
</comment>
<evidence type="ECO:0000256" key="5">
    <source>
        <dbReference type="ARBA" id="ARBA00022840"/>
    </source>
</evidence>
<dbReference type="GO" id="GO:0016779">
    <property type="term" value="F:nucleotidyltransferase activity"/>
    <property type="evidence" value="ECO:0007669"/>
    <property type="project" value="UniProtKB-KW"/>
</dbReference>
<dbReference type="OrthoDB" id="661552at2"/>
<sequence length="336" mass="38654">MANCNKLFQDFNKVITPSNEQMQQMKTSREALEKKISAKIKDKLNMNTSYFTQGSSAKDMKTIIIKEDGTYDSDRGVYLPEIPDVAAETVQKYVYDAVKDHTSGGAEHRKKCIRVFYKSAYNIDFPIYYEVKNEDYAYMAVKGIGWVKDDPWHMIKWLEKHKDSNGQLVKIIKYLKVWVSKCNFKMPSGIAFAVWAANNFSEKIDRDDESLYHTLKNIQSELYWNVVCDSPVEPFDDLTDKLKQEQKDKFKKELDKFVDDAKNALDEKNQLAASKIWRKYLGDRYPLGVNEDVDAKERALMFSANQILSGSALLDESGRINTSGGVNHKPHRNYGG</sequence>
<keyword evidence="7" id="KW-0546">Nucleotide metabolism</keyword>
<evidence type="ECO:0000256" key="7">
    <source>
        <dbReference type="ARBA" id="ARBA00023080"/>
    </source>
</evidence>
<dbReference type="GO" id="GO:0046872">
    <property type="term" value="F:metal ion binding"/>
    <property type="evidence" value="ECO:0007669"/>
    <property type="project" value="UniProtKB-KW"/>
</dbReference>
<keyword evidence="4" id="KW-0547">Nucleotide-binding</keyword>
<dbReference type="RefSeq" id="WP_106660494.1">
    <property type="nucleotide sequence ID" value="NZ_PJEO01000051.1"/>
</dbReference>
<dbReference type="Proteomes" id="UP000233435">
    <property type="component" value="Unassembled WGS sequence"/>
</dbReference>
<dbReference type="GO" id="GO:0009117">
    <property type="term" value="P:nucleotide metabolic process"/>
    <property type="evidence" value="ECO:0007669"/>
    <property type="project" value="UniProtKB-KW"/>
</dbReference>
<name>A0A2N3HGV3_9FLAO</name>
<protein>
    <recommendedName>
        <fullName evidence="9">Cyclic GMP-AMP synthase</fullName>
    </recommendedName>
</protein>
<evidence type="ECO:0000259" key="11">
    <source>
        <dbReference type="Pfam" id="PF21654"/>
    </source>
</evidence>